<dbReference type="Pfam" id="PF10609">
    <property type="entry name" value="ParA"/>
    <property type="match status" value="1"/>
</dbReference>
<dbReference type="AlphaFoldDB" id="A0A7R8X386"/>
<organism evidence="1">
    <name type="scientific">Cyprideis torosa</name>
    <dbReference type="NCBI Taxonomy" id="163714"/>
    <lineage>
        <taxon>Eukaryota</taxon>
        <taxon>Metazoa</taxon>
        <taxon>Ecdysozoa</taxon>
        <taxon>Arthropoda</taxon>
        <taxon>Crustacea</taxon>
        <taxon>Oligostraca</taxon>
        <taxon>Ostracoda</taxon>
        <taxon>Podocopa</taxon>
        <taxon>Podocopida</taxon>
        <taxon>Cytherocopina</taxon>
        <taxon>Cytheroidea</taxon>
        <taxon>Cytherideidae</taxon>
        <taxon>Cyprideis</taxon>
    </lineage>
</organism>
<dbReference type="PANTHER" id="PTHR42961">
    <property type="entry name" value="IRON-SULFUR PROTEIN NUBPL"/>
    <property type="match status" value="1"/>
</dbReference>
<dbReference type="EMBL" id="OB736262">
    <property type="protein sequence ID" value="CAD7239676.1"/>
    <property type="molecule type" value="Genomic_DNA"/>
</dbReference>
<feature type="non-terminal residue" evidence="1">
    <location>
        <position position="114"/>
    </location>
</feature>
<dbReference type="SUPFAM" id="SSF52540">
    <property type="entry name" value="P-loop containing nucleoside triphosphate hydrolases"/>
    <property type="match status" value="1"/>
</dbReference>
<name>A0A7R8X386_9CRUS</name>
<dbReference type="PANTHER" id="PTHR42961:SF2">
    <property type="entry name" value="IRON-SULFUR PROTEIN NUBPL"/>
    <property type="match status" value="1"/>
</dbReference>
<dbReference type="GO" id="GO:0005524">
    <property type="term" value="F:ATP binding"/>
    <property type="evidence" value="ECO:0007669"/>
    <property type="project" value="InterPro"/>
</dbReference>
<dbReference type="InterPro" id="IPR044304">
    <property type="entry name" value="NUBPL-like"/>
</dbReference>
<protein>
    <submittedName>
        <fullName evidence="1">Uncharacterized protein</fullName>
    </submittedName>
</protein>
<proteinExistence type="predicted"/>
<dbReference type="InterPro" id="IPR033756">
    <property type="entry name" value="YlxH/NBP35"/>
</dbReference>
<sequence>MPNIKNIIAVASGKGGVGKSTVAANISVSLANMGFQVGLLDADIYGPSQPDMFDLAKSKPQSVEVDGRSMIQPMENYGVKIMSIGFFAQGDQAVVWRGPMASKALAQMTKDVNW</sequence>
<gene>
    <name evidence="1" type="ORF">CTOB1V02_LOCUS17491</name>
</gene>
<dbReference type="GO" id="GO:0016226">
    <property type="term" value="P:iron-sulfur cluster assembly"/>
    <property type="evidence" value="ECO:0007669"/>
    <property type="project" value="InterPro"/>
</dbReference>
<dbReference type="OrthoDB" id="1741334at2759"/>
<accession>A0A7R8X386</accession>
<evidence type="ECO:0000313" key="1">
    <source>
        <dbReference type="EMBL" id="CAD7239676.1"/>
    </source>
</evidence>
<dbReference type="Gene3D" id="3.40.50.300">
    <property type="entry name" value="P-loop containing nucleotide triphosphate hydrolases"/>
    <property type="match status" value="1"/>
</dbReference>
<dbReference type="GO" id="GO:0051539">
    <property type="term" value="F:4 iron, 4 sulfur cluster binding"/>
    <property type="evidence" value="ECO:0007669"/>
    <property type="project" value="TreeGrafter"/>
</dbReference>
<dbReference type="InterPro" id="IPR027417">
    <property type="entry name" value="P-loop_NTPase"/>
</dbReference>
<reference evidence="1" key="1">
    <citation type="submission" date="2020-11" db="EMBL/GenBank/DDBJ databases">
        <authorList>
            <person name="Tran Van P."/>
        </authorList>
    </citation>
    <scope>NUCLEOTIDE SEQUENCE</scope>
</reference>